<dbReference type="HOGENOM" id="CLU_2221255_0_0_5"/>
<dbReference type="STRING" id="391595.RLO149_c010880"/>
<keyword evidence="2" id="KW-1185">Reference proteome</keyword>
<organism evidence="1 2">
    <name type="scientific">Roseobacter litoralis (strain ATCC 49566 / DSM 6996 / JCM 21268 / NBRC 15278 / OCh 149)</name>
    <dbReference type="NCBI Taxonomy" id="391595"/>
    <lineage>
        <taxon>Bacteria</taxon>
        <taxon>Pseudomonadati</taxon>
        <taxon>Pseudomonadota</taxon>
        <taxon>Alphaproteobacteria</taxon>
        <taxon>Rhodobacterales</taxon>
        <taxon>Roseobacteraceae</taxon>
        <taxon>Roseobacter</taxon>
    </lineage>
</organism>
<sequence>MITSVGEAEIGNIELVKADDEVFIKVSGTIEIEVSGFMDKHDYYRAMEAGLNVSVDDADWNDHVMAVSTYVDTEFEVRLFYSSESKDIAGCEISLPQEIEDDWPYK</sequence>
<dbReference type="Proteomes" id="UP000001353">
    <property type="component" value="Chromosome"/>
</dbReference>
<dbReference type="RefSeq" id="WP_013961033.1">
    <property type="nucleotide sequence ID" value="NC_015730.1"/>
</dbReference>
<dbReference type="EMBL" id="CP002623">
    <property type="protein sequence ID" value="AEI93095.1"/>
    <property type="molecule type" value="Genomic_DNA"/>
</dbReference>
<proteinExistence type="predicted"/>
<reference evidence="1 2" key="1">
    <citation type="journal article" date="2011" name="BMC Genomics">
        <title>Comparative genome analysis and genome-guided physiological analysis of Roseobacter litoralis.</title>
        <authorList>
            <person name="Kalhoefer D."/>
            <person name="Thole S."/>
            <person name="Voget S."/>
            <person name="Lehmann R."/>
            <person name="Liesegang H."/>
            <person name="Wollher A."/>
            <person name="Daniel R."/>
            <person name="Simon M."/>
            <person name="Brinkhoff T."/>
        </authorList>
    </citation>
    <scope>NUCLEOTIDE SEQUENCE [LARGE SCALE GENOMIC DNA]</scope>
    <source>
        <strain evidence="2">ATCC 49566 / DSM 6996 / JCM 21268 / NBRC 15278 / OCh 149</strain>
    </source>
</reference>
<gene>
    <name evidence="1" type="ordered locus">RLO149_c010880</name>
</gene>
<protein>
    <submittedName>
        <fullName evidence="1">Uncharacterized protein</fullName>
    </submittedName>
</protein>
<accession>F7ZBQ3</accession>
<dbReference type="OrthoDB" id="7010539at2"/>
<dbReference type="AlphaFoldDB" id="F7ZBQ3"/>
<dbReference type="KEGG" id="rli:RLO149_c010880"/>
<evidence type="ECO:0000313" key="2">
    <source>
        <dbReference type="Proteomes" id="UP000001353"/>
    </source>
</evidence>
<evidence type="ECO:0000313" key="1">
    <source>
        <dbReference type="EMBL" id="AEI93095.1"/>
    </source>
</evidence>
<name>F7ZBQ3_ROSLO</name>